<dbReference type="Gene3D" id="1.25.40.10">
    <property type="entry name" value="Tetratricopeptide repeat domain"/>
    <property type="match status" value="1"/>
</dbReference>
<keyword evidence="3" id="KW-0677">Repeat</keyword>
<evidence type="ECO:0000256" key="10">
    <source>
        <dbReference type="SAM" id="MobiDB-lite"/>
    </source>
</evidence>
<feature type="repeat" description="TPR" evidence="8">
    <location>
        <begin position="379"/>
        <end position="412"/>
    </location>
</feature>
<evidence type="ECO:0000256" key="7">
    <source>
        <dbReference type="ARBA" id="ARBA00023049"/>
    </source>
</evidence>
<evidence type="ECO:0000313" key="13">
    <source>
        <dbReference type="Proteomes" id="UP000199657"/>
    </source>
</evidence>
<dbReference type="InterPro" id="IPR013105">
    <property type="entry name" value="TPR_2"/>
</dbReference>
<dbReference type="GO" id="GO:0016020">
    <property type="term" value="C:membrane"/>
    <property type="evidence" value="ECO:0007669"/>
    <property type="project" value="TreeGrafter"/>
</dbReference>
<dbReference type="Pfam" id="PF01435">
    <property type="entry name" value="Peptidase_M48"/>
    <property type="match status" value="1"/>
</dbReference>
<dbReference type="PROSITE" id="PS50005">
    <property type="entry name" value="TPR"/>
    <property type="match status" value="1"/>
</dbReference>
<keyword evidence="5 8" id="KW-0802">TPR repeat</keyword>
<evidence type="ECO:0000256" key="6">
    <source>
        <dbReference type="ARBA" id="ARBA00022833"/>
    </source>
</evidence>
<comment type="similarity">
    <text evidence="9">Belongs to the peptidase M48 family.</text>
</comment>
<dbReference type="Proteomes" id="UP000199657">
    <property type="component" value="Unassembled WGS sequence"/>
</dbReference>
<protein>
    <submittedName>
        <fullName evidence="12">Putative Zn-dependent protease, contains TPR repeats</fullName>
    </submittedName>
</protein>
<keyword evidence="13" id="KW-1185">Reference proteome</keyword>
<accession>A0A1H8PLN6</accession>
<dbReference type="GO" id="GO:0004222">
    <property type="term" value="F:metalloendopeptidase activity"/>
    <property type="evidence" value="ECO:0007669"/>
    <property type="project" value="InterPro"/>
</dbReference>
<dbReference type="InterPro" id="IPR019734">
    <property type="entry name" value="TPR_rpt"/>
</dbReference>
<evidence type="ECO:0000256" key="8">
    <source>
        <dbReference type="PROSITE-ProRule" id="PRU00339"/>
    </source>
</evidence>
<proteinExistence type="inferred from homology"/>
<name>A0A1H8PLN6_9GAMM</name>
<comment type="cofactor">
    <cofactor evidence="9">
        <name>Zn(2+)</name>
        <dbReference type="ChEBI" id="CHEBI:29105"/>
    </cofactor>
    <text evidence="9">Binds 1 zinc ion per subunit.</text>
</comment>
<dbReference type="GO" id="GO:0046872">
    <property type="term" value="F:metal ion binding"/>
    <property type="evidence" value="ECO:0007669"/>
    <property type="project" value="UniProtKB-KW"/>
</dbReference>
<dbReference type="InterPro" id="IPR051156">
    <property type="entry name" value="Mito/Outer_Membr_Metalloprot"/>
</dbReference>
<keyword evidence="4 9" id="KW-0378">Hydrolase</keyword>
<dbReference type="PANTHER" id="PTHR22726">
    <property type="entry name" value="METALLOENDOPEPTIDASE OMA1"/>
    <property type="match status" value="1"/>
</dbReference>
<reference evidence="12 13" key="1">
    <citation type="submission" date="2016-10" db="EMBL/GenBank/DDBJ databases">
        <authorList>
            <person name="de Groot N.N."/>
        </authorList>
    </citation>
    <scope>NUCLEOTIDE SEQUENCE [LARGE SCALE GENOMIC DNA]</scope>
    <source>
        <strain evidence="12 13">CGMCC 1.6291</strain>
    </source>
</reference>
<evidence type="ECO:0000256" key="4">
    <source>
        <dbReference type="ARBA" id="ARBA00022801"/>
    </source>
</evidence>
<feature type="domain" description="Peptidase M48" evidence="11">
    <location>
        <begin position="64"/>
        <end position="246"/>
    </location>
</feature>
<dbReference type="InterPro" id="IPR001915">
    <property type="entry name" value="Peptidase_M48"/>
</dbReference>
<evidence type="ECO:0000259" key="11">
    <source>
        <dbReference type="Pfam" id="PF01435"/>
    </source>
</evidence>
<feature type="region of interest" description="Disordered" evidence="10">
    <location>
        <begin position="405"/>
        <end position="425"/>
    </location>
</feature>
<keyword evidence="1 9" id="KW-0645">Protease</keyword>
<evidence type="ECO:0000256" key="2">
    <source>
        <dbReference type="ARBA" id="ARBA00022723"/>
    </source>
</evidence>
<dbReference type="PANTHER" id="PTHR22726:SF24">
    <property type="entry name" value="M48 FAMILY METALLOPEPTIDASE"/>
    <property type="match status" value="1"/>
</dbReference>
<evidence type="ECO:0000256" key="1">
    <source>
        <dbReference type="ARBA" id="ARBA00022670"/>
    </source>
</evidence>
<dbReference type="InterPro" id="IPR011990">
    <property type="entry name" value="TPR-like_helical_dom_sf"/>
</dbReference>
<evidence type="ECO:0000256" key="3">
    <source>
        <dbReference type="ARBA" id="ARBA00022737"/>
    </source>
</evidence>
<dbReference type="GO" id="GO:0051603">
    <property type="term" value="P:proteolysis involved in protein catabolic process"/>
    <property type="evidence" value="ECO:0007669"/>
    <property type="project" value="TreeGrafter"/>
</dbReference>
<dbReference type="SUPFAM" id="SSF48452">
    <property type="entry name" value="TPR-like"/>
    <property type="match status" value="1"/>
</dbReference>
<evidence type="ECO:0000256" key="5">
    <source>
        <dbReference type="ARBA" id="ARBA00022803"/>
    </source>
</evidence>
<sequence length="425" mass="46779">MWHRVLGLCLAVAVVAGCSVNPVTGERQFSLVSEEWELEVGEENYAPLRQIEGGDYTFDQELLAYVQEVGQRVAAEADRDLPYEFTVLNSSVPNAWALPGGKIAINRGLLTEMNSEAELASVLGHEVVHSAARHGAQRQSQQVLLQGAVMAGGVAVGVATDRQEYAAVALLAGGLGAQLISQRYSRDAEREADEYGMVYMHRAGYNPEAAVDLQETFVRLSEGRGGGGFAQGLFASHPPSEERVDNNRRTLERLGAEGEWGRDRYQERIATIKELKPAYAAHDEGRRALREGDAETALTKAREALDMEDGEATFHALAGDAMATKGRMEDAESAYSRALERDDSWFYHHLRRGMVRENRGALDGARSDLRRSLELLPTADAHYHLGNVERAQGNRDEAIRHYRTAAQSDDETGRRARQALEDMGA</sequence>
<keyword evidence="7 9" id="KW-0482">Metalloprotease</keyword>
<dbReference type="PROSITE" id="PS51257">
    <property type="entry name" value="PROKAR_LIPOPROTEIN"/>
    <property type="match status" value="1"/>
</dbReference>
<keyword evidence="6 9" id="KW-0862">Zinc</keyword>
<evidence type="ECO:0000256" key="9">
    <source>
        <dbReference type="RuleBase" id="RU003983"/>
    </source>
</evidence>
<dbReference type="Pfam" id="PF07719">
    <property type="entry name" value="TPR_2"/>
    <property type="match status" value="1"/>
</dbReference>
<dbReference type="SMART" id="SM00028">
    <property type="entry name" value="TPR"/>
    <property type="match status" value="2"/>
</dbReference>
<organism evidence="12 13">
    <name type="scientific">Aquisalimonas asiatica</name>
    <dbReference type="NCBI Taxonomy" id="406100"/>
    <lineage>
        <taxon>Bacteria</taxon>
        <taxon>Pseudomonadati</taxon>
        <taxon>Pseudomonadota</taxon>
        <taxon>Gammaproteobacteria</taxon>
        <taxon>Chromatiales</taxon>
        <taxon>Ectothiorhodospiraceae</taxon>
        <taxon>Aquisalimonas</taxon>
    </lineage>
</organism>
<dbReference type="Pfam" id="PF13432">
    <property type="entry name" value="TPR_16"/>
    <property type="match status" value="1"/>
</dbReference>
<dbReference type="CDD" id="cd07331">
    <property type="entry name" value="M48C_Oma1_like"/>
    <property type="match status" value="1"/>
</dbReference>
<dbReference type="Gene3D" id="3.30.2010.10">
    <property type="entry name" value="Metalloproteases ('zincins'), catalytic domain"/>
    <property type="match status" value="1"/>
</dbReference>
<keyword evidence="2" id="KW-0479">Metal-binding</keyword>
<feature type="compositionally biased region" description="Basic and acidic residues" evidence="10">
    <location>
        <begin position="411"/>
        <end position="425"/>
    </location>
</feature>
<dbReference type="STRING" id="406100.SAMN04488052_10132"/>
<dbReference type="RefSeq" id="WP_245753897.1">
    <property type="nucleotide sequence ID" value="NZ_FOEG01000001.1"/>
</dbReference>
<dbReference type="AlphaFoldDB" id="A0A1H8PLN6"/>
<dbReference type="EMBL" id="FOEG01000001">
    <property type="protein sequence ID" value="SEO42872.1"/>
    <property type="molecule type" value="Genomic_DNA"/>
</dbReference>
<gene>
    <name evidence="12" type="ORF">SAMN04488052_10132</name>
</gene>
<evidence type="ECO:0000313" key="12">
    <source>
        <dbReference type="EMBL" id="SEO42872.1"/>
    </source>
</evidence>